<evidence type="ECO:0008006" key="3">
    <source>
        <dbReference type="Google" id="ProtNLM"/>
    </source>
</evidence>
<protein>
    <recommendedName>
        <fullName evidence="3">Universal stress protein</fullName>
    </recommendedName>
</protein>
<dbReference type="Proteomes" id="UP000829476">
    <property type="component" value="Chromosome"/>
</dbReference>
<gene>
    <name evidence="1" type="ORF">MQE36_00830</name>
</gene>
<dbReference type="EMBL" id="CP094326">
    <property type="protein sequence ID" value="UNY98915.1"/>
    <property type="molecule type" value="Genomic_DNA"/>
</dbReference>
<dbReference type="RefSeq" id="WP_242937318.1">
    <property type="nucleotide sequence ID" value="NZ_CP094326.1"/>
</dbReference>
<sequence>MKNVLIPITDKKITIADLKNTVDRYRNEALNVVLLYVSRCKERPAELMISALKDTFEDDALEVLMPLKKGLLKEYSYLPEFTIITDSCYRNKYDAIVEAVETYQIDIVAITEEKKAGLRKALGLNEKSKIINKLPSDAQVVLV</sequence>
<reference evidence="1 2" key="1">
    <citation type="journal article" date="2018" name="Int. J. Syst. Evol. Microbiol.">
        <title>Zhouia spongiae sp. nov., isolated from a marine sponge.</title>
        <authorList>
            <person name="Zhuang L."/>
            <person name="Lin B."/>
            <person name="Qin F."/>
            <person name="Luo L."/>
        </authorList>
    </citation>
    <scope>NUCLEOTIDE SEQUENCE [LARGE SCALE GENOMIC DNA]</scope>
    <source>
        <strain evidence="1 2">HN-Y44</strain>
    </source>
</reference>
<proteinExistence type="predicted"/>
<accession>A0ABY3YM94</accession>
<name>A0ABY3YM94_9FLAO</name>
<evidence type="ECO:0000313" key="2">
    <source>
        <dbReference type="Proteomes" id="UP000829476"/>
    </source>
</evidence>
<evidence type="ECO:0000313" key="1">
    <source>
        <dbReference type="EMBL" id="UNY98915.1"/>
    </source>
</evidence>
<keyword evidence="2" id="KW-1185">Reference proteome</keyword>
<organism evidence="1 2">
    <name type="scientific">Zhouia spongiae</name>
    <dbReference type="NCBI Taxonomy" id="2202721"/>
    <lineage>
        <taxon>Bacteria</taxon>
        <taxon>Pseudomonadati</taxon>
        <taxon>Bacteroidota</taxon>
        <taxon>Flavobacteriia</taxon>
        <taxon>Flavobacteriales</taxon>
        <taxon>Flavobacteriaceae</taxon>
        <taxon>Zhouia</taxon>
    </lineage>
</organism>